<dbReference type="KEGG" id="uth:DKZ56_00345"/>
<evidence type="ECO:0000259" key="4">
    <source>
        <dbReference type="Pfam" id="PF01420"/>
    </source>
</evidence>
<dbReference type="REBASE" id="303691">
    <property type="entry name" value="S2.UthLM102ORF335P"/>
</dbReference>
<dbReference type="CDD" id="cd17256">
    <property type="entry name" value="RMtype1_S_EcoJA65PI-TRD1-CR1_like"/>
    <property type="match status" value="1"/>
</dbReference>
<reference evidence="5 6" key="1">
    <citation type="submission" date="2019-02" db="EMBL/GenBank/DDBJ databases">
        <title>Ureibacillus thermophilus.</title>
        <authorList>
            <person name="Sunny J.S."/>
            <person name="Natarajan A."/>
            <person name="Saleena L.M."/>
        </authorList>
    </citation>
    <scope>NUCLEOTIDE SEQUENCE [LARGE SCALE GENOMIC DNA]</scope>
    <source>
        <strain evidence="5 6">LM102</strain>
    </source>
</reference>
<keyword evidence="5" id="KW-0540">Nuclease</keyword>
<dbReference type="InterPro" id="IPR000055">
    <property type="entry name" value="Restrct_endonuc_typeI_TRD"/>
</dbReference>
<keyword evidence="6" id="KW-1185">Reference proteome</keyword>
<feature type="domain" description="Type I restriction modification DNA specificity" evidence="4">
    <location>
        <begin position="270"/>
        <end position="443"/>
    </location>
</feature>
<evidence type="ECO:0000256" key="1">
    <source>
        <dbReference type="ARBA" id="ARBA00010923"/>
    </source>
</evidence>
<evidence type="ECO:0000313" key="5">
    <source>
        <dbReference type="EMBL" id="QBK24496.1"/>
    </source>
</evidence>
<dbReference type="InterPro" id="IPR052021">
    <property type="entry name" value="Type-I_RS_S_subunit"/>
</dbReference>
<keyword evidence="5" id="KW-0378">Hydrolase</keyword>
<evidence type="ECO:0000256" key="3">
    <source>
        <dbReference type="ARBA" id="ARBA00023125"/>
    </source>
</evidence>
<keyword evidence="5" id="KW-0255">Endonuclease</keyword>
<dbReference type="GO" id="GO:0009307">
    <property type="term" value="P:DNA restriction-modification system"/>
    <property type="evidence" value="ECO:0007669"/>
    <property type="project" value="UniProtKB-KW"/>
</dbReference>
<keyword evidence="2" id="KW-0680">Restriction system</keyword>
<keyword evidence="3" id="KW-0238">DNA-binding</keyword>
<dbReference type="PANTHER" id="PTHR30408:SF12">
    <property type="entry name" value="TYPE I RESTRICTION ENZYME MJAVIII SPECIFICITY SUBUNIT"/>
    <property type="match status" value="1"/>
</dbReference>
<dbReference type="Pfam" id="PF01420">
    <property type="entry name" value="Methylase_S"/>
    <property type="match status" value="1"/>
</dbReference>
<dbReference type="SUPFAM" id="SSF116734">
    <property type="entry name" value="DNA methylase specificity domain"/>
    <property type="match status" value="2"/>
</dbReference>
<accession>A0A4P6URD2</accession>
<evidence type="ECO:0000313" key="6">
    <source>
        <dbReference type="Proteomes" id="UP000291151"/>
    </source>
</evidence>
<dbReference type="InterPro" id="IPR044946">
    <property type="entry name" value="Restrct_endonuc_typeI_TRD_sf"/>
</dbReference>
<gene>
    <name evidence="5" type="ORF">DKZ56_00345</name>
</gene>
<dbReference type="GO" id="GO:0004519">
    <property type="term" value="F:endonuclease activity"/>
    <property type="evidence" value="ECO:0007669"/>
    <property type="project" value="UniProtKB-KW"/>
</dbReference>
<protein>
    <submittedName>
        <fullName evidence="5">Restriction endonuclease subunit S</fullName>
    </submittedName>
</protein>
<proteinExistence type="inferred from homology"/>
<dbReference type="GO" id="GO:0003677">
    <property type="term" value="F:DNA binding"/>
    <property type="evidence" value="ECO:0007669"/>
    <property type="project" value="UniProtKB-KW"/>
</dbReference>
<dbReference type="EMBL" id="CP036528">
    <property type="protein sequence ID" value="QBK24496.1"/>
    <property type="molecule type" value="Genomic_DNA"/>
</dbReference>
<organism evidence="5 6">
    <name type="scientific">Ureibacillus thermophilus</name>
    <dbReference type="NCBI Taxonomy" id="367743"/>
    <lineage>
        <taxon>Bacteria</taxon>
        <taxon>Bacillati</taxon>
        <taxon>Bacillota</taxon>
        <taxon>Bacilli</taxon>
        <taxon>Bacillales</taxon>
        <taxon>Caryophanaceae</taxon>
        <taxon>Ureibacillus</taxon>
    </lineage>
</organism>
<dbReference type="RefSeq" id="WP_208650776.1">
    <property type="nucleotide sequence ID" value="NZ_CP036528.1"/>
</dbReference>
<comment type="similarity">
    <text evidence="1">Belongs to the type-I restriction system S methylase family.</text>
</comment>
<dbReference type="PANTHER" id="PTHR30408">
    <property type="entry name" value="TYPE-1 RESTRICTION ENZYME ECOKI SPECIFICITY PROTEIN"/>
    <property type="match status" value="1"/>
</dbReference>
<name>A0A4P6URD2_9BACL</name>
<evidence type="ECO:0000256" key="2">
    <source>
        <dbReference type="ARBA" id="ARBA00022747"/>
    </source>
</evidence>
<sequence length="451" mass="51608">MENWRENLVPNITVLPYKVLDVSDWSFEHLTSYHRFSEENKGIVLSDLVEFNPVKIDRNSVDAEKQYIYIDISSVSSEDGMILEPKYVLGSELPARATLKVRTGDVIVSSVRPERNTVAIIDKKFDGSIVSNSFVVLRPKKISSELLYFVLRSENVTERMSRLARGTIPTVKLKDFRELVLPSIEINEKNNDRAVNLYCDWVRTYRAAKTLAHIVEDCFIRHHLVNPSSNLNEDTLLYKALPYEQLGDRLDVGFYFTSNQKETQWLVVTQRLKNVVKNFRSGAAIPSKEYGEEGIPYVRIKDMDNNKITLQDAVFVSEEVAQQYPKSRLTAGNVLISRVGTIGKSALVTKEIEGAIVNQHITIVELNEEILLPEFFVLYLNTSWATEQFNQRASGSAQQFIKLGDIKELIVPVPNLQKQQEIVNDIMEKISENRLDSLRKEIAEFTEELMQ</sequence>
<dbReference type="AlphaFoldDB" id="A0A4P6URD2"/>
<dbReference type="Proteomes" id="UP000291151">
    <property type="component" value="Chromosome"/>
</dbReference>
<dbReference type="Gene3D" id="3.90.220.20">
    <property type="entry name" value="DNA methylase specificity domains"/>
    <property type="match status" value="2"/>
</dbReference>